<dbReference type="InterPro" id="IPR032816">
    <property type="entry name" value="VTT_dom"/>
</dbReference>
<gene>
    <name evidence="8" type="ordered locus">Cmaq_1693</name>
</gene>
<organism evidence="8 9">
    <name type="scientific">Caldivirga maquilingensis (strain ATCC 700844 / DSM 13496 / JCM 10307 / IC-167)</name>
    <dbReference type="NCBI Taxonomy" id="397948"/>
    <lineage>
        <taxon>Archaea</taxon>
        <taxon>Thermoproteota</taxon>
        <taxon>Thermoprotei</taxon>
        <taxon>Thermoproteales</taxon>
        <taxon>Thermoproteaceae</taxon>
        <taxon>Caldivirga</taxon>
    </lineage>
</organism>
<dbReference type="RefSeq" id="WP_012186735.1">
    <property type="nucleotide sequence ID" value="NC_009954.1"/>
</dbReference>
<evidence type="ECO:0000256" key="5">
    <source>
        <dbReference type="ARBA" id="ARBA00023136"/>
    </source>
</evidence>
<feature type="domain" description="VTT" evidence="7">
    <location>
        <begin position="34"/>
        <end position="159"/>
    </location>
</feature>
<keyword evidence="2" id="KW-1003">Cell membrane</keyword>
<keyword evidence="4 6" id="KW-1133">Transmembrane helix</keyword>
<keyword evidence="3 6" id="KW-0812">Transmembrane</keyword>
<evidence type="ECO:0000259" key="7">
    <source>
        <dbReference type="Pfam" id="PF09335"/>
    </source>
</evidence>
<evidence type="ECO:0000256" key="3">
    <source>
        <dbReference type="ARBA" id="ARBA00022692"/>
    </source>
</evidence>
<feature type="transmembrane region" description="Helical" evidence="6">
    <location>
        <begin position="65"/>
        <end position="87"/>
    </location>
</feature>
<dbReference type="InterPro" id="IPR051311">
    <property type="entry name" value="DedA_domain"/>
</dbReference>
<dbReference type="AlphaFoldDB" id="A8MAD9"/>
<accession>A8MAD9</accession>
<dbReference type="GO" id="GO:0005886">
    <property type="term" value="C:plasma membrane"/>
    <property type="evidence" value="ECO:0007669"/>
    <property type="project" value="UniProtKB-SubCell"/>
</dbReference>
<feature type="transmembrane region" description="Helical" evidence="6">
    <location>
        <begin position="39"/>
        <end position="59"/>
    </location>
</feature>
<evidence type="ECO:0000313" key="9">
    <source>
        <dbReference type="Proteomes" id="UP000001137"/>
    </source>
</evidence>
<feature type="transmembrane region" description="Helical" evidence="6">
    <location>
        <begin position="6"/>
        <end position="27"/>
    </location>
</feature>
<evidence type="ECO:0000256" key="2">
    <source>
        <dbReference type="ARBA" id="ARBA00022475"/>
    </source>
</evidence>
<evidence type="ECO:0000313" key="8">
    <source>
        <dbReference type="EMBL" id="ABW02516.1"/>
    </source>
</evidence>
<feature type="transmembrane region" description="Helical" evidence="6">
    <location>
        <begin position="176"/>
        <end position="195"/>
    </location>
</feature>
<dbReference type="HOGENOM" id="CLU_044208_1_2_2"/>
<dbReference type="GeneID" id="5709111"/>
<keyword evidence="5 6" id="KW-0472">Membrane</keyword>
<evidence type="ECO:0000256" key="4">
    <source>
        <dbReference type="ARBA" id="ARBA00022989"/>
    </source>
</evidence>
<dbReference type="OrthoDB" id="204088at2157"/>
<feature type="transmembrane region" description="Helical" evidence="6">
    <location>
        <begin position="137"/>
        <end position="160"/>
    </location>
</feature>
<dbReference type="KEGG" id="cma:Cmaq_1693"/>
<dbReference type="STRING" id="397948.Cmaq_1693"/>
<comment type="subcellular location">
    <subcellularLocation>
        <location evidence="1">Cell membrane</location>
        <topology evidence="1">Multi-pass membrane protein</topology>
    </subcellularLocation>
</comment>
<protein>
    <submittedName>
        <fullName evidence="8">SNARE associated Golgi protein</fullName>
    </submittedName>
</protein>
<evidence type="ECO:0000256" key="1">
    <source>
        <dbReference type="ARBA" id="ARBA00004651"/>
    </source>
</evidence>
<reference evidence="8 9" key="1">
    <citation type="submission" date="2007-10" db="EMBL/GenBank/DDBJ databases">
        <title>Complete sequence of Caldivirga maquilingensis IC-167.</title>
        <authorList>
            <consortium name="US DOE Joint Genome Institute"/>
            <person name="Copeland A."/>
            <person name="Lucas S."/>
            <person name="Lapidus A."/>
            <person name="Barry K."/>
            <person name="Glavina del Rio T."/>
            <person name="Dalin E."/>
            <person name="Tice H."/>
            <person name="Pitluck S."/>
            <person name="Saunders E."/>
            <person name="Brettin T."/>
            <person name="Bruce D."/>
            <person name="Detter J.C."/>
            <person name="Han C."/>
            <person name="Schmutz J."/>
            <person name="Larimer F."/>
            <person name="Land M."/>
            <person name="Hauser L."/>
            <person name="Kyrpides N."/>
            <person name="Ivanova N."/>
            <person name="Biddle J.F."/>
            <person name="Zhang Z."/>
            <person name="Fitz-Gibbon S.T."/>
            <person name="Lowe T.M."/>
            <person name="Saltikov C."/>
            <person name="House C.H."/>
            <person name="Richardson P."/>
        </authorList>
    </citation>
    <scope>NUCLEOTIDE SEQUENCE [LARGE SCALE GENOMIC DNA]</scope>
    <source>
        <strain evidence="9">ATCC 700844 / DSM 13496 / JCM 10307 / IC-167</strain>
    </source>
</reference>
<sequence>MVLQSLVNVIFIVENMGYMGLFILMTLESLSLPIPSEVILPFTGYLIYIGRLSLIPALIDSVIASLIGSLILYLLSYYVGYSIVLKLGKYVGISRRHLDAAEQWFNKYGGVSVVLAKFIPGIRALISIPAGVARMNVWLFMLYTTVGSTIWNIVLIYIGLSLGPAWETGLTLVSRYIDYLALALIAVVIVLVIAARKHWVKYA</sequence>
<keyword evidence="9" id="KW-1185">Reference proteome</keyword>
<name>A8MAD9_CALMQ</name>
<dbReference type="eggNOG" id="arCOG03117">
    <property type="taxonomic scope" value="Archaea"/>
</dbReference>
<dbReference type="EMBL" id="CP000852">
    <property type="protein sequence ID" value="ABW02516.1"/>
    <property type="molecule type" value="Genomic_DNA"/>
</dbReference>
<dbReference type="PANTHER" id="PTHR42709:SF6">
    <property type="entry name" value="UNDECAPRENYL PHOSPHATE TRANSPORTER A"/>
    <property type="match status" value="1"/>
</dbReference>
<evidence type="ECO:0000256" key="6">
    <source>
        <dbReference type="SAM" id="Phobius"/>
    </source>
</evidence>
<dbReference type="Proteomes" id="UP000001137">
    <property type="component" value="Chromosome"/>
</dbReference>
<proteinExistence type="predicted"/>
<dbReference type="Pfam" id="PF09335">
    <property type="entry name" value="VTT_dom"/>
    <property type="match status" value="1"/>
</dbReference>
<dbReference type="PANTHER" id="PTHR42709">
    <property type="entry name" value="ALKALINE PHOSPHATASE LIKE PROTEIN"/>
    <property type="match status" value="1"/>
</dbReference>